<sequence length="405" mass="47105">MANTNKDYAKLKEVSDLFTEETLKDILYKVHNGKEINVLRWDFAQMNATGDNYLSTVYKIKVTGTVDGQEVHVNLVVKAMPKNIGRRNTFRSAEFFHNEIEFYTKVISKFEEFVKEKGQMQVLCIPRHLASVTDGENDYIAMEDVTFLGYKPISRQNFIDEDQCKTILKAIARFHAISFAYKDQKKEEFMEMVGNLHETYYTLEHWNWYKRFLENIVNINKNALALECKNAVEFCDCKYQLTSVVTQGDCWLPNFLAKETKENEAVMLDFQLARCSSPILDLATFVYACTDKTMWDTQFDMLLKFYYDELSKTITLLGSNPENVYSWNTFMNEVKEKFVFGMIFTMEITPMCLLDDSDAFDLDLIKGDKAVDISDVWTLLNVKSQSGRLRLTNIIEHAVQKGFFK</sequence>
<dbReference type="PANTHER" id="PTHR11012:SF57">
    <property type="entry name" value="LD10016P"/>
    <property type="match status" value="1"/>
</dbReference>
<dbReference type="InterPro" id="IPR015897">
    <property type="entry name" value="CHK_kinase-like"/>
</dbReference>
<dbReference type="AlphaFoldDB" id="A0A0L7QX48"/>
<reference evidence="2 3" key="1">
    <citation type="submission" date="2015-07" db="EMBL/GenBank/DDBJ databases">
        <title>The genome of Habropoda laboriosa.</title>
        <authorList>
            <person name="Pan H."/>
            <person name="Kapheim K."/>
        </authorList>
    </citation>
    <scope>NUCLEOTIDE SEQUENCE [LARGE SCALE GENOMIC DNA]</scope>
    <source>
        <strain evidence="2">0110345459</strain>
    </source>
</reference>
<dbReference type="InterPro" id="IPR011009">
    <property type="entry name" value="Kinase-like_dom_sf"/>
</dbReference>
<dbReference type="SMART" id="SM00587">
    <property type="entry name" value="CHK"/>
    <property type="match status" value="1"/>
</dbReference>
<evidence type="ECO:0000313" key="3">
    <source>
        <dbReference type="Proteomes" id="UP000053825"/>
    </source>
</evidence>
<feature type="domain" description="CHK kinase-like" evidence="1">
    <location>
        <begin position="140"/>
        <end position="316"/>
    </location>
</feature>
<dbReference type="SUPFAM" id="SSF56112">
    <property type="entry name" value="Protein kinase-like (PK-like)"/>
    <property type="match status" value="1"/>
</dbReference>
<evidence type="ECO:0000313" key="2">
    <source>
        <dbReference type="EMBL" id="KOC63170.1"/>
    </source>
</evidence>
<gene>
    <name evidence="2" type="ORF">WH47_02679</name>
</gene>
<dbReference type="Gene3D" id="3.90.1200.10">
    <property type="match status" value="1"/>
</dbReference>
<dbReference type="EMBL" id="KQ414705">
    <property type="protein sequence ID" value="KOC63170.1"/>
    <property type="molecule type" value="Genomic_DNA"/>
</dbReference>
<dbReference type="InterPro" id="IPR004119">
    <property type="entry name" value="EcKL"/>
</dbReference>
<dbReference type="Pfam" id="PF02958">
    <property type="entry name" value="EcKL"/>
    <property type="match status" value="1"/>
</dbReference>
<protein>
    <recommendedName>
        <fullName evidence="1">CHK kinase-like domain-containing protein</fullName>
    </recommendedName>
</protein>
<accession>A0A0L7QX48</accession>
<dbReference type="Proteomes" id="UP000053825">
    <property type="component" value="Unassembled WGS sequence"/>
</dbReference>
<dbReference type="STRING" id="597456.A0A0L7QX48"/>
<dbReference type="OrthoDB" id="5396515at2759"/>
<organism evidence="2 3">
    <name type="scientific">Habropoda laboriosa</name>
    <dbReference type="NCBI Taxonomy" id="597456"/>
    <lineage>
        <taxon>Eukaryota</taxon>
        <taxon>Metazoa</taxon>
        <taxon>Ecdysozoa</taxon>
        <taxon>Arthropoda</taxon>
        <taxon>Hexapoda</taxon>
        <taxon>Insecta</taxon>
        <taxon>Pterygota</taxon>
        <taxon>Neoptera</taxon>
        <taxon>Endopterygota</taxon>
        <taxon>Hymenoptera</taxon>
        <taxon>Apocrita</taxon>
        <taxon>Aculeata</taxon>
        <taxon>Apoidea</taxon>
        <taxon>Anthophila</taxon>
        <taxon>Apidae</taxon>
        <taxon>Habropoda</taxon>
    </lineage>
</organism>
<keyword evidence="3" id="KW-1185">Reference proteome</keyword>
<evidence type="ECO:0000259" key="1">
    <source>
        <dbReference type="SMART" id="SM00587"/>
    </source>
</evidence>
<name>A0A0L7QX48_9HYME</name>
<proteinExistence type="predicted"/>
<dbReference type="PANTHER" id="PTHR11012">
    <property type="entry name" value="PROTEIN KINASE-LIKE DOMAIN-CONTAINING"/>
    <property type="match status" value="1"/>
</dbReference>